<reference evidence="2" key="1">
    <citation type="submission" date="2014-08" db="EMBL/GenBank/DDBJ databases">
        <authorList>
            <person name="Moulin L."/>
        </authorList>
    </citation>
    <scope>NUCLEOTIDE SEQUENCE [LARGE SCALE GENOMIC DNA]</scope>
</reference>
<evidence type="ECO:0000313" key="2">
    <source>
        <dbReference type="Proteomes" id="UP000045285"/>
    </source>
</evidence>
<name>A0A090E9S1_MESPL</name>
<gene>
    <name evidence="1" type="ORF">MPL3356_60492</name>
</gene>
<sequence length="165" mass="16819">MRDKIYNGGAYCRTAFEAINKTATAGGSGDATEVDCAWVDRKGDKGIAMSAKLIITYTTALGQGNTLSFALNFQDADTVGGSGAADYGDAVSATVAATGDSGGSTETGTFEVDVDLGGAREFIRAQITPDLNRANTDTLEWSAALVFFGDGRQPASLAVASVAAA</sequence>
<dbReference type="EMBL" id="CCMZ01000056">
    <property type="protein sequence ID" value="CDX26675.1"/>
    <property type="molecule type" value="Genomic_DNA"/>
</dbReference>
<dbReference type="Proteomes" id="UP000045285">
    <property type="component" value="Unassembled WGS sequence"/>
</dbReference>
<evidence type="ECO:0000313" key="1">
    <source>
        <dbReference type="EMBL" id="CDX26675.1"/>
    </source>
</evidence>
<organism evidence="1 2">
    <name type="scientific">Mesorhizobium plurifarium</name>
    <dbReference type="NCBI Taxonomy" id="69974"/>
    <lineage>
        <taxon>Bacteria</taxon>
        <taxon>Pseudomonadati</taxon>
        <taxon>Pseudomonadota</taxon>
        <taxon>Alphaproteobacteria</taxon>
        <taxon>Hyphomicrobiales</taxon>
        <taxon>Phyllobacteriaceae</taxon>
        <taxon>Mesorhizobium</taxon>
    </lineage>
</organism>
<keyword evidence="2" id="KW-1185">Reference proteome</keyword>
<proteinExistence type="predicted"/>
<accession>A0A090E9S1</accession>
<protein>
    <submittedName>
        <fullName evidence="1">Uncharacterized protein</fullName>
    </submittedName>
</protein>
<dbReference type="AlphaFoldDB" id="A0A090E9S1"/>